<feature type="compositionally biased region" description="Low complexity" evidence="1">
    <location>
        <begin position="388"/>
        <end position="397"/>
    </location>
</feature>
<feature type="compositionally biased region" description="Pro residues" evidence="1">
    <location>
        <begin position="355"/>
        <end position="364"/>
    </location>
</feature>
<dbReference type="GeneID" id="179742"/>
<dbReference type="STRING" id="6239.C15C8.1.1"/>
<dbReference type="InParanoid" id="Q18017"/>
<feature type="transmembrane region" description="Helical" evidence="2">
    <location>
        <begin position="43"/>
        <end position="67"/>
    </location>
</feature>
<dbReference type="RefSeq" id="NP_506183.1">
    <property type="nucleotide sequence ID" value="NM_073782.8"/>
</dbReference>
<dbReference type="WormBase" id="C15C8.1">
    <property type="protein sequence ID" value="CE05285"/>
    <property type="gene ID" value="WBGene00007604"/>
    <property type="gene designation" value="xbx-9"/>
</dbReference>
<evidence type="ECO:0000313" key="3">
    <source>
        <dbReference type="EMBL" id="CAA99774.1"/>
    </source>
</evidence>
<dbReference type="UCSC" id="C15C8.1">
    <property type="organism name" value="c. elegans"/>
</dbReference>
<evidence type="ECO:0000313" key="5">
    <source>
        <dbReference type="WormBase" id="C15C8.1"/>
    </source>
</evidence>
<feature type="transmembrane region" description="Helical" evidence="2">
    <location>
        <begin position="79"/>
        <end position="100"/>
    </location>
</feature>
<dbReference type="Bgee" id="WBGene00007604">
    <property type="expression patterns" value="Expressed in larva and 3 other cell types or tissues"/>
</dbReference>
<protein>
    <submittedName>
        <fullName evidence="3">XK-related protein</fullName>
    </submittedName>
</protein>
<reference evidence="3 4" key="1">
    <citation type="journal article" date="1998" name="Science">
        <title>Genome sequence of the nematode C. elegans: a platform for investigating biology.</title>
        <authorList>
            <consortium name="The C. elegans sequencing consortium"/>
            <person name="Sulson J.E."/>
            <person name="Waterston R."/>
        </authorList>
    </citation>
    <scope>NUCLEOTIDE SEQUENCE [LARGE SCALE GENOMIC DNA]</scope>
    <source>
        <strain evidence="3 4">Bristol N2</strain>
    </source>
</reference>
<evidence type="ECO:0000256" key="1">
    <source>
        <dbReference type="SAM" id="MobiDB-lite"/>
    </source>
</evidence>
<dbReference type="AGR" id="WB:WBGene00007604"/>
<name>Q18017_CAEEL</name>
<dbReference type="PIR" id="T19306">
    <property type="entry name" value="T19306"/>
</dbReference>
<feature type="transmembrane region" description="Helical" evidence="2">
    <location>
        <begin position="239"/>
        <end position="255"/>
    </location>
</feature>
<gene>
    <name evidence="3 5" type="primary">xbx-9</name>
    <name evidence="5" type="ORF">C15C8.1</name>
    <name evidence="3" type="ORF">CELE_C15C8.1</name>
</gene>
<dbReference type="PaxDb" id="6239-C15C8.1"/>
<dbReference type="Proteomes" id="UP000001940">
    <property type="component" value="Chromosome V"/>
</dbReference>
<dbReference type="CTD" id="179742"/>
<feature type="transmembrane region" description="Helical" evidence="2">
    <location>
        <begin position="120"/>
        <end position="144"/>
    </location>
</feature>
<dbReference type="AlphaFoldDB" id="Q18017"/>
<accession>Q18017</accession>
<evidence type="ECO:0000256" key="2">
    <source>
        <dbReference type="SAM" id="Phobius"/>
    </source>
</evidence>
<dbReference type="FunCoup" id="Q18017">
    <property type="interactions" value="1578"/>
</dbReference>
<feature type="region of interest" description="Disordered" evidence="1">
    <location>
        <begin position="347"/>
        <end position="401"/>
    </location>
</feature>
<dbReference type="KEGG" id="cel:CELE_C15C8.1"/>
<dbReference type="OrthoDB" id="5835026at2759"/>
<dbReference type="OMA" id="MQTTIVY"/>
<keyword evidence="2" id="KW-0472">Membrane</keyword>
<dbReference type="SMR" id="Q18017"/>
<keyword evidence="2" id="KW-0812">Transmembrane</keyword>
<keyword evidence="2" id="KW-1133">Transmembrane helix</keyword>
<dbReference type="eggNOG" id="ENOG502TGR0">
    <property type="taxonomic scope" value="Eukaryota"/>
</dbReference>
<keyword evidence="4" id="KW-1185">Reference proteome</keyword>
<evidence type="ECO:0000313" key="4">
    <source>
        <dbReference type="Proteomes" id="UP000001940"/>
    </source>
</evidence>
<feature type="transmembrane region" description="Helical" evidence="2">
    <location>
        <begin position="156"/>
        <end position="177"/>
    </location>
</feature>
<dbReference type="DIP" id="DIP-24531N"/>
<feature type="transmembrane region" description="Helical" evidence="2">
    <location>
        <begin position="189"/>
        <end position="213"/>
    </location>
</feature>
<proteinExistence type="predicted"/>
<organism evidence="3 4">
    <name type="scientific">Caenorhabditis elegans</name>
    <dbReference type="NCBI Taxonomy" id="6239"/>
    <lineage>
        <taxon>Eukaryota</taxon>
        <taxon>Metazoa</taxon>
        <taxon>Ecdysozoa</taxon>
        <taxon>Nematoda</taxon>
        <taxon>Chromadorea</taxon>
        <taxon>Rhabditida</taxon>
        <taxon>Rhabditina</taxon>
        <taxon>Rhabditomorpha</taxon>
        <taxon>Rhabditoidea</taxon>
        <taxon>Rhabditidae</taxon>
        <taxon>Peloderinae</taxon>
        <taxon>Caenorhabditis</taxon>
    </lineage>
</organism>
<dbReference type="EMBL" id="BX284605">
    <property type="protein sequence ID" value="CAA99774.1"/>
    <property type="molecule type" value="Genomic_DNA"/>
</dbReference>
<sequence length="441" mass="48670">MSTDMDPVPGLPLLTTLFCNSTTVKKKVKISCDFPDELYTKKAFYGGPIGAGLSAIEVSIIAVFFLLSLKMKRDITKVFLTIVYIPLGLSSLFKIALAIYSIMLGAYGWWYMVFLMFFNWFYTTAVLTTSIGSVIFLSALIVIARKRQNFNPCDSWTSYFAVLFFAAILSGSYHFIASQWNPLPASALFFTYLLCTVGIIAELLVCLCVGLMCKPKPAAGTNMAVLTGDPVVDDARSRLGFGAAAVIVMNIPQWFEFYVKIAELFAPYLWNSDDEKTVYYTALAIQLLTFDTVRLFMSLFMLVAFFLTVSSRFAIDQWIRRQHHPTGNPTATQNKVFIATQNQPLLMDTGEKKSPPPPTPPNPPVNHAIAPVAQHPQPMPIPHQVPSPAHGAAHGHPQAPPMYPGIGFAPGMLQLPQNMQTTIVYTPSMAYDNGHPAAQVN</sequence>
<feature type="transmembrane region" description="Helical" evidence="2">
    <location>
        <begin position="295"/>
        <end position="315"/>
    </location>
</feature>
<dbReference type="HOGENOM" id="CLU_617099_0_0_1"/>